<organism evidence="3 4">
    <name type="scientific">Peteryoungia desertarenae</name>
    <dbReference type="NCBI Taxonomy" id="1813451"/>
    <lineage>
        <taxon>Bacteria</taxon>
        <taxon>Pseudomonadati</taxon>
        <taxon>Pseudomonadota</taxon>
        <taxon>Alphaproteobacteria</taxon>
        <taxon>Hyphomicrobiales</taxon>
        <taxon>Rhizobiaceae</taxon>
        <taxon>Peteryoungia</taxon>
    </lineage>
</organism>
<accession>A0ABX6QJK2</accession>
<dbReference type="SUPFAM" id="SSF52540">
    <property type="entry name" value="P-loop containing nucleoside triphosphate hydrolases"/>
    <property type="match status" value="1"/>
</dbReference>
<evidence type="ECO:0000313" key="4">
    <source>
        <dbReference type="Proteomes" id="UP000308530"/>
    </source>
</evidence>
<evidence type="ECO:0000259" key="2">
    <source>
        <dbReference type="PROSITE" id="PS50234"/>
    </source>
</evidence>
<dbReference type="SUPFAM" id="SSF53300">
    <property type="entry name" value="vWA-like"/>
    <property type="match status" value="1"/>
</dbReference>
<dbReference type="Proteomes" id="UP000308530">
    <property type="component" value="Chromosome"/>
</dbReference>
<name>A0ABX6QJK2_9HYPH</name>
<dbReference type="InterPro" id="IPR036465">
    <property type="entry name" value="vWFA_dom_sf"/>
</dbReference>
<feature type="region of interest" description="Disordered" evidence="1">
    <location>
        <begin position="259"/>
        <end position="301"/>
    </location>
</feature>
<dbReference type="RefSeq" id="WP_171033771.1">
    <property type="nucleotide sequence ID" value="NZ_CP058350.1"/>
</dbReference>
<sequence length="612" mass="66265">MADLRPQPGFQEALRAHGEANWRDALLATRLLAAGGPVMGGIWIKARAGGVRDCYLEHLRTVVRPDKPWLRLPANASVSWLLDSVDLAASAMAGFMVRKKGLLNAVRGGVLLIPMAERIDQTCAAVIANALDQSREHDFLVIALDEAVDDDESLPAALAERLALKVDLHSTAWTAAQQGHTVAMADPAARIIDARLGKELFELVSNITLATGHASLRSLMHVANASRIVASLHERLDVGEEDAICALRLCLGIQLTAPDRSAQQEPDPPAPEHGEPTNRPEDQRAQPPESAEREQQSQHDTPVNLNQLTELLAAVEKGVIGDIPAFLSGERFRAKSGKAGKAGSMQKDARRGRPFGLAQSPPYPEARPDVIATLRAAAPWQRIRQAQRQRLAERGETSNMQPAASQKLLITREDYRYQRLRHQAPSTAIFMVDASGSTALERLGETKGAIEQLLARCYVRRDEVALIAFRGTTAETVLPPTRSLVAAKRKLAGLLGGGPTPLVSGLEQGLQMALALRRRGTTPILVLMTDGSGNVALDGSPDRALAAEQLMIMARKYRALEIRSICIDIARRPREAVTRLAAEMGADLHVLPRADARRMADLVNASMEAQGS</sequence>
<dbReference type="Pfam" id="PF13519">
    <property type="entry name" value="VWA_2"/>
    <property type="match status" value="1"/>
</dbReference>
<evidence type="ECO:0000313" key="3">
    <source>
        <dbReference type="EMBL" id="QLF68467.1"/>
    </source>
</evidence>
<dbReference type="PANTHER" id="PTHR43473">
    <property type="entry name" value="MAGNESIUM-CHELATASE SUBUNIT CHLD, CHLOROPLASTIC"/>
    <property type="match status" value="1"/>
</dbReference>
<keyword evidence="4" id="KW-1185">Reference proteome</keyword>
<dbReference type="PANTHER" id="PTHR43473:SF2">
    <property type="entry name" value="MAGNESIUM-CHELATASE SUBUNIT CHLD, CHLOROPLASTIC"/>
    <property type="match status" value="1"/>
</dbReference>
<dbReference type="Gene3D" id="3.40.50.410">
    <property type="entry name" value="von Willebrand factor, type A domain"/>
    <property type="match status" value="1"/>
</dbReference>
<evidence type="ECO:0000256" key="1">
    <source>
        <dbReference type="SAM" id="MobiDB-lite"/>
    </source>
</evidence>
<dbReference type="EMBL" id="CP058350">
    <property type="protein sequence ID" value="QLF68467.1"/>
    <property type="molecule type" value="Genomic_DNA"/>
</dbReference>
<feature type="compositionally biased region" description="Basic and acidic residues" evidence="1">
    <location>
        <begin position="270"/>
        <end position="297"/>
    </location>
</feature>
<dbReference type="Gene3D" id="3.40.50.300">
    <property type="entry name" value="P-loop containing nucleotide triphosphate hydrolases"/>
    <property type="match status" value="1"/>
</dbReference>
<reference evidence="3 4" key="1">
    <citation type="submission" date="2020-06" db="EMBL/GenBank/DDBJ databases">
        <title>Genome sequence of Rhizobium sp strain ADMK78.</title>
        <authorList>
            <person name="Rahi P."/>
        </authorList>
    </citation>
    <scope>NUCLEOTIDE SEQUENCE [LARGE SCALE GENOMIC DNA]</scope>
    <source>
        <strain evidence="3 4">ADMK78</strain>
    </source>
</reference>
<dbReference type="PROSITE" id="PS50234">
    <property type="entry name" value="VWFA"/>
    <property type="match status" value="1"/>
</dbReference>
<dbReference type="InterPro" id="IPR027417">
    <property type="entry name" value="P-loop_NTPase"/>
</dbReference>
<protein>
    <submittedName>
        <fullName evidence="3">VWA domain-containing protein</fullName>
    </submittedName>
</protein>
<dbReference type="SMART" id="SM00327">
    <property type="entry name" value="VWA"/>
    <property type="match status" value="1"/>
</dbReference>
<gene>
    <name evidence="3" type="ORF">FE840_002275</name>
</gene>
<dbReference type="InterPro" id="IPR002035">
    <property type="entry name" value="VWF_A"/>
</dbReference>
<feature type="domain" description="VWFA" evidence="2">
    <location>
        <begin position="427"/>
        <end position="606"/>
    </location>
</feature>
<proteinExistence type="predicted"/>
<feature type="region of interest" description="Disordered" evidence="1">
    <location>
        <begin position="334"/>
        <end position="364"/>
    </location>
</feature>